<dbReference type="SUPFAM" id="SSF103473">
    <property type="entry name" value="MFS general substrate transporter"/>
    <property type="match status" value="1"/>
</dbReference>
<dbReference type="Gene3D" id="1.20.1250.20">
    <property type="entry name" value="MFS general substrate transporter like domains"/>
    <property type="match status" value="1"/>
</dbReference>
<accession>A0ABP9HIE5</accession>
<keyword evidence="4 9" id="KW-0812">Transmembrane</keyword>
<feature type="transmembrane region" description="Helical" evidence="9">
    <location>
        <begin position="434"/>
        <end position="455"/>
    </location>
</feature>
<evidence type="ECO:0000256" key="3">
    <source>
        <dbReference type="ARBA" id="ARBA00022475"/>
    </source>
</evidence>
<feature type="domain" description="Major facilitator superfamily (MFS) profile" evidence="10">
    <location>
        <begin position="46"/>
        <end position="494"/>
    </location>
</feature>
<feature type="transmembrane region" description="Helical" evidence="9">
    <location>
        <begin position="331"/>
        <end position="353"/>
    </location>
</feature>
<feature type="transmembrane region" description="Helical" evidence="9">
    <location>
        <begin position="81"/>
        <end position="100"/>
    </location>
</feature>
<protein>
    <submittedName>
        <fullName evidence="11">MFS transporter</fullName>
    </submittedName>
</protein>
<keyword evidence="7" id="KW-0046">Antibiotic resistance</keyword>
<keyword evidence="3" id="KW-1003">Cell membrane</keyword>
<feature type="transmembrane region" description="Helical" evidence="9">
    <location>
        <begin position="141"/>
        <end position="157"/>
    </location>
</feature>
<feature type="transmembrane region" description="Helical" evidence="9">
    <location>
        <begin position="255"/>
        <end position="278"/>
    </location>
</feature>
<evidence type="ECO:0000256" key="6">
    <source>
        <dbReference type="ARBA" id="ARBA00023136"/>
    </source>
</evidence>
<evidence type="ECO:0000259" key="10">
    <source>
        <dbReference type="PROSITE" id="PS50850"/>
    </source>
</evidence>
<evidence type="ECO:0000256" key="7">
    <source>
        <dbReference type="ARBA" id="ARBA00023251"/>
    </source>
</evidence>
<evidence type="ECO:0000256" key="9">
    <source>
        <dbReference type="SAM" id="Phobius"/>
    </source>
</evidence>
<dbReference type="Gene3D" id="1.20.1720.10">
    <property type="entry name" value="Multidrug resistance protein D"/>
    <property type="match status" value="1"/>
</dbReference>
<feature type="transmembrane region" description="Helical" evidence="9">
    <location>
        <begin position="467"/>
        <end position="489"/>
    </location>
</feature>
<evidence type="ECO:0000256" key="4">
    <source>
        <dbReference type="ARBA" id="ARBA00022692"/>
    </source>
</evidence>
<name>A0ABP9HIE5_9ACTN</name>
<dbReference type="InterPro" id="IPR011701">
    <property type="entry name" value="MFS"/>
</dbReference>
<dbReference type="InterPro" id="IPR036259">
    <property type="entry name" value="MFS_trans_sf"/>
</dbReference>
<keyword evidence="12" id="KW-1185">Reference proteome</keyword>
<sequence length="527" mass="53094">MGGRGRTRPGPATARPPPVGGPWSGSTGLDAHTGGTGRLGARQRALMPVLIFTAVAVSVMSTLGAPLVPTVAREQNVSLDTAQWLLTVTLLTGAVAAPVMGRLGDGPHRRGVIVGALVCVVAGGALGAVAPGFGLLVTGRALQGVGMGIMPLTIAVARDHLEPAKVRSGIAVLSVTTSVGAGLGYPVTGFIARELDYRAAFWFAALVGAVALLLVVLVVPKGLASRRQPLDLTGALLLCGGLASLLLMVSQGGRWGWGSGTVLGLGGCSAVLFAAWVWQALRTAHPLVELRLLGNRDVLTADVAAVLVGIGLYMTMSLINLYSQIPGHHGYGFGLSVVGAGLVLMPLSLGSLGANRVAGVFAARFGMGPVLPIGSLVVAADMVFLALWRDHLWQLVAGSVLLGVGVGTTFAAMPALIVKAVPPHETGSATSLNAVLRSVGGAFGSAAVAALLTAYTPASGGPAEDRGYTVAFLVGAGACILGAFAAIGIPATRRNVSRQTSGSHGDRMVDGLPSKALDGPCGEGSTR</sequence>
<feature type="transmembrane region" description="Helical" evidence="9">
    <location>
        <begin position="199"/>
        <end position="220"/>
    </location>
</feature>
<comment type="caution">
    <text evidence="11">The sequence shown here is derived from an EMBL/GenBank/DDBJ whole genome shotgun (WGS) entry which is preliminary data.</text>
</comment>
<proteinExistence type="predicted"/>
<feature type="transmembrane region" description="Helical" evidence="9">
    <location>
        <begin position="112"/>
        <end position="135"/>
    </location>
</feature>
<evidence type="ECO:0000256" key="1">
    <source>
        <dbReference type="ARBA" id="ARBA00004651"/>
    </source>
</evidence>
<dbReference type="Pfam" id="PF07690">
    <property type="entry name" value="MFS_1"/>
    <property type="match status" value="1"/>
</dbReference>
<feature type="transmembrane region" description="Helical" evidence="9">
    <location>
        <begin position="45"/>
        <end position="69"/>
    </location>
</feature>
<keyword evidence="6 9" id="KW-0472">Membrane</keyword>
<feature type="transmembrane region" description="Helical" evidence="9">
    <location>
        <begin position="169"/>
        <end position="187"/>
    </location>
</feature>
<feature type="transmembrane region" description="Helical" evidence="9">
    <location>
        <begin position="400"/>
        <end position="422"/>
    </location>
</feature>
<organism evidence="11 12">
    <name type="scientific">Yinghuangia aomiensis</name>
    <dbReference type="NCBI Taxonomy" id="676205"/>
    <lineage>
        <taxon>Bacteria</taxon>
        <taxon>Bacillati</taxon>
        <taxon>Actinomycetota</taxon>
        <taxon>Actinomycetes</taxon>
        <taxon>Kitasatosporales</taxon>
        <taxon>Streptomycetaceae</taxon>
        <taxon>Yinghuangia</taxon>
    </lineage>
</organism>
<feature type="transmembrane region" description="Helical" evidence="9">
    <location>
        <begin position="299"/>
        <end position="319"/>
    </location>
</feature>
<dbReference type="InterPro" id="IPR020846">
    <property type="entry name" value="MFS_dom"/>
</dbReference>
<dbReference type="EMBL" id="BAABHS010000014">
    <property type="protein sequence ID" value="GAA4971687.1"/>
    <property type="molecule type" value="Genomic_DNA"/>
</dbReference>
<dbReference type="PROSITE" id="PS50850">
    <property type="entry name" value="MFS"/>
    <property type="match status" value="1"/>
</dbReference>
<keyword evidence="2" id="KW-0813">Transport</keyword>
<gene>
    <name evidence="11" type="ORF">GCM10023205_42070</name>
</gene>
<evidence type="ECO:0000313" key="12">
    <source>
        <dbReference type="Proteomes" id="UP001500466"/>
    </source>
</evidence>
<evidence type="ECO:0000256" key="5">
    <source>
        <dbReference type="ARBA" id="ARBA00022989"/>
    </source>
</evidence>
<comment type="subcellular location">
    <subcellularLocation>
        <location evidence="1">Cell membrane</location>
        <topology evidence="1">Multi-pass membrane protein</topology>
    </subcellularLocation>
</comment>
<evidence type="ECO:0000313" key="11">
    <source>
        <dbReference type="EMBL" id="GAA4971687.1"/>
    </source>
</evidence>
<feature type="region of interest" description="Disordered" evidence="8">
    <location>
        <begin position="495"/>
        <end position="527"/>
    </location>
</feature>
<dbReference type="Proteomes" id="UP001500466">
    <property type="component" value="Unassembled WGS sequence"/>
</dbReference>
<reference evidence="12" key="1">
    <citation type="journal article" date="2019" name="Int. J. Syst. Evol. Microbiol.">
        <title>The Global Catalogue of Microorganisms (GCM) 10K type strain sequencing project: providing services to taxonomists for standard genome sequencing and annotation.</title>
        <authorList>
            <consortium name="The Broad Institute Genomics Platform"/>
            <consortium name="The Broad Institute Genome Sequencing Center for Infectious Disease"/>
            <person name="Wu L."/>
            <person name="Ma J."/>
        </authorList>
    </citation>
    <scope>NUCLEOTIDE SEQUENCE [LARGE SCALE GENOMIC DNA]</scope>
    <source>
        <strain evidence="12">JCM 17986</strain>
    </source>
</reference>
<dbReference type="PANTHER" id="PTHR42718">
    <property type="entry name" value="MAJOR FACILITATOR SUPERFAMILY MULTIDRUG TRANSPORTER MFSC"/>
    <property type="match status" value="1"/>
</dbReference>
<dbReference type="CDD" id="cd17504">
    <property type="entry name" value="MFS_MMR_MDR_like"/>
    <property type="match status" value="1"/>
</dbReference>
<dbReference type="PANTHER" id="PTHR42718:SF46">
    <property type="entry name" value="BLR6921 PROTEIN"/>
    <property type="match status" value="1"/>
</dbReference>
<evidence type="ECO:0000256" key="8">
    <source>
        <dbReference type="SAM" id="MobiDB-lite"/>
    </source>
</evidence>
<feature type="region of interest" description="Disordered" evidence="8">
    <location>
        <begin position="1"/>
        <end position="36"/>
    </location>
</feature>
<evidence type="ECO:0000256" key="2">
    <source>
        <dbReference type="ARBA" id="ARBA00022448"/>
    </source>
</evidence>
<feature type="transmembrane region" description="Helical" evidence="9">
    <location>
        <begin position="232"/>
        <end position="249"/>
    </location>
</feature>
<feature type="transmembrane region" description="Helical" evidence="9">
    <location>
        <begin position="365"/>
        <end position="388"/>
    </location>
</feature>
<keyword evidence="5 9" id="KW-1133">Transmembrane helix</keyword>